<dbReference type="AlphaFoldDB" id="A0AAV7X3M6"/>
<feature type="compositionally biased region" description="Basic residues" evidence="1">
    <location>
        <begin position="144"/>
        <end position="159"/>
    </location>
</feature>
<name>A0AAV7X3M6_9NEOP</name>
<feature type="region of interest" description="Disordered" evidence="1">
    <location>
        <begin position="127"/>
        <end position="368"/>
    </location>
</feature>
<reference evidence="2" key="1">
    <citation type="submission" date="2022-12" db="EMBL/GenBank/DDBJ databases">
        <title>Chromosome-level genome assembly of the bean flower thrips Megalurothrips usitatus.</title>
        <authorList>
            <person name="Ma L."/>
            <person name="Liu Q."/>
            <person name="Li H."/>
            <person name="Cai W."/>
        </authorList>
    </citation>
    <scope>NUCLEOTIDE SEQUENCE</scope>
    <source>
        <strain evidence="2">Cailab_2022a</strain>
    </source>
</reference>
<feature type="compositionally biased region" description="Basic and acidic residues" evidence="1">
    <location>
        <begin position="129"/>
        <end position="143"/>
    </location>
</feature>
<feature type="compositionally biased region" description="Basic residues" evidence="1">
    <location>
        <begin position="198"/>
        <end position="221"/>
    </location>
</feature>
<feature type="compositionally biased region" description="Basic and acidic residues" evidence="1">
    <location>
        <begin position="257"/>
        <end position="284"/>
    </location>
</feature>
<dbReference type="EMBL" id="JAPTSV010000748">
    <property type="protein sequence ID" value="KAJ1519162.1"/>
    <property type="molecule type" value="Genomic_DNA"/>
</dbReference>
<organism evidence="2 3">
    <name type="scientific">Megalurothrips usitatus</name>
    <name type="common">bean blossom thrips</name>
    <dbReference type="NCBI Taxonomy" id="439358"/>
    <lineage>
        <taxon>Eukaryota</taxon>
        <taxon>Metazoa</taxon>
        <taxon>Ecdysozoa</taxon>
        <taxon>Arthropoda</taxon>
        <taxon>Hexapoda</taxon>
        <taxon>Insecta</taxon>
        <taxon>Pterygota</taxon>
        <taxon>Neoptera</taxon>
        <taxon>Paraneoptera</taxon>
        <taxon>Thysanoptera</taxon>
        <taxon>Terebrantia</taxon>
        <taxon>Thripoidea</taxon>
        <taxon>Thripidae</taxon>
        <taxon>Megalurothrips</taxon>
    </lineage>
</organism>
<sequence length="368" mass="41856">MRACRCSASCVRVPLFKGSQIKISVTAKGKLKCLDRDSTASPKDYIYVIMDDLFLPTVMANMTAAGRTKGSERMDPKIKDGMQIYLHNKFDGIDDITKYINAKCYAERRKLWGKSDESVRKPLVKNVKKLSEGHENEKAESNKEKKKNKSREVKKYKHRSKDDSKKSKPAREIEETARHDGKKKRKAEDNTLPDNVHTPKKGKSSKSPVKRKRQHHGKRTPLQKYGRAPFSPLHPNRKRECSVSPKKRSTVGLKRPRPVEDILHISRKEIRDFERNIPKADSEKSRKHAGTKGAGASTHEISFDEEFDNTLESSTPYTKKAKQSSHDQSEADSSAEEDESQGEVEEVEDEEEEEEEGQISSGSDDEED</sequence>
<dbReference type="Proteomes" id="UP001075354">
    <property type="component" value="Unassembled WGS sequence"/>
</dbReference>
<evidence type="ECO:0000256" key="1">
    <source>
        <dbReference type="SAM" id="MobiDB-lite"/>
    </source>
</evidence>
<gene>
    <name evidence="2" type="ORF">ONE63_011236</name>
</gene>
<keyword evidence="3" id="KW-1185">Reference proteome</keyword>
<accession>A0AAV7X3M6</accession>
<comment type="caution">
    <text evidence="2">The sequence shown here is derived from an EMBL/GenBank/DDBJ whole genome shotgun (WGS) entry which is preliminary data.</text>
</comment>
<protein>
    <recommendedName>
        <fullName evidence="4">Glutamic acid-rich protein-like</fullName>
    </recommendedName>
</protein>
<evidence type="ECO:0000313" key="3">
    <source>
        <dbReference type="Proteomes" id="UP001075354"/>
    </source>
</evidence>
<evidence type="ECO:0008006" key="4">
    <source>
        <dbReference type="Google" id="ProtNLM"/>
    </source>
</evidence>
<feature type="compositionally biased region" description="Acidic residues" evidence="1">
    <location>
        <begin position="333"/>
        <end position="368"/>
    </location>
</feature>
<proteinExistence type="predicted"/>
<evidence type="ECO:0000313" key="2">
    <source>
        <dbReference type="EMBL" id="KAJ1519162.1"/>
    </source>
</evidence>
<feature type="compositionally biased region" description="Basic and acidic residues" evidence="1">
    <location>
        <begin position="160"/>
        <end position="179"/>
    </location>
</feature>